<dbReference type="PANTHER" id="PTHR43741">
    <property type="entry name" value="FMN-DEPENDENT NADH-AZOREDUCTASE 1"/>
    <property type="match status" value="1"/>
</dbReference>
<dbReference type="GO" id="GO:0016652">
    <property type="term" value="F:oxidoreductase activity, acting on NAD(P)H as acceptor"/>
    <property type="evidence" value="ECO:0007669"/>
    <property type="project" value="UniProtKB-UniRule"/>
</dbReference>
<evidence type="ECO:0000256" key="4">
    <source>
        <dbReference type="ARBA" id="ARBA00023027"/>
    </source>
</evidence>
<reference evidence="8 9" key="1">
    <citation type="submission" date="2020-08" db="EMBL/GenBank/DDBJ databases">
        <title>Genomic Encyclopedia of Type Strains, Phase IV (KMG-V): Genome sequencing to study the core and pangenomes of soil and plant-associated prokaryotes.</title>
        <authorList>
            <person name="Whitman W."/>
        </authorList>
    </citation>
    <scope>NUCLEOTIDE SEQUENCE [LARGE SCALE GENOMIC DNA]</scope>
    <source>
        <strain evidence="8 9">SEMIA 4011</strain>
    </source>
</reference>
<keyword evidence="3 6" id="KW-0560">Oxidoreductase</keyword>
<dbReference type="HAMAP" id="MF_01216">
    <property type="entry name" value="Azoreductase_type1"/>
    <property type="match status" value="1"/>
</dbReference>
<dbReference type="GO" id="GO:0010181">
    <property type="term" value="F:FMN binding"/>
    <property type="evidence" value="ECO:0007669"/>
    <property type="project" value="UniProtKB-UniRule"/>
</dbReference>
<accession>A0A7W9ZUX7</accession>
<dbReference type="GO" id="GO:0016655">
    <property type="term" value="F:oxidoreductase activity, acting on NAD(P)H, quinone or similar compound as acceptor"/>
    <property type="evidence" value="ECO:0007669"/>
    <property type="project" value="InterPro"/>
</dbReference>
<dbReference type="InterPro" id="IPR003680">
    <property type="entry name" value="Flavodoxin_fold"/>
</dbReference>
<name>A0A7W9ZUX7_RHILE</name>
<evidence type="ECO:0000313" key="9">
    <source>
        <dbReference type="Proteomes" id="UP000517187"/>
    </source>
</evidence>
<comment type="function">
    <text evidence="6">Also exhibits azoreductase activity. Catalyzes the reductive cleavage of the azo bond in aromatic azo compounds to the corresponding amines.</text>
</comment>
<comment type="function">
    <text evidence="6">Quinone reductase that provides resistance to thiol-specific stress caused by electrophilic quinones.</text>
</comment>
<dbReference type="InterPro" id="IPR029039">
    <property type="entry name" value="Flavoprotein-like_sf"/>
</dbReference>
<keyword evidence="4 6" id="KW-0520">NAD</keyword>
<evidence type="ECO:0000256" key="3">
    <source>
        <dbReference type="ARBA" id="ARBA00023002"/>
    </source>
</evidence>
<dbReference type="SUPFAM" id="SSF52218">
    <property type="entry name" value="Flavoproteins"/>
    <property type="match status" value="1"/>
</dbReference>
<dbReference type="InterPro" id="IPR023048">
    <property type="entry name" value="NADH:quinone_OxRdtase_FMN_depd"/>
</dbReference>
<dbReference type="GO" id="GO:0009055">
    <property type="term" value="F:electron transfer activity"/>
    <property type="evidence" value="ECO:0007669"/>
    <property type="project" value="UniProtKB-UniRule"/>
</dbReference>
<dbReference type="PANTHER" id="PTHR43741:SF4">
    <property type="entry name" value="FMN-DEPENDENT NADH:QUINONE OXIDOREDUCTASE"/>
    <property type="match status" value="1"/>
</dbReference>
<evidence type="ECO:0000259" key="7">
    <source>
        <dbReference type="Pfam" id="PF02525"/>
    </source>
</evidence>
<dbReference type="Gene3D" id="3.40.50.360">
    <property type="match status" value="1"/>
</dbReference>
<keyword evidence="1 6" id="KW-0285">Flavoprotein</keyword>
<comment type="caution">
    <text evidence="8">The sequence shown here is derived from an EMBL/GenBank/DDBJ whole genome shotgun (WGS) entry which is preliminary data.</text>
</comment>
<dbReference type="EC" id="1.7.1.17" evidence="6"/>
<gene>
    <name evidence="6" type="primary">azoR</name>
    <name evidence="8" type="ORF">GGE66_003607</name>
</gene>
<dbReference type="AlphaFoldDB" id="A0A7W9ZUX7"/>
<comment type="caution">
    <text evidence="6">Lacks conserved residue(s) required for the propagation of feature annotation.</text>
</comment>
<dbReference type="Proteomes" id="UP000517187">
    <property type="component" value="Unassembled WGS sequence"/>
</dbReference>
<keyword evidence="2 6" id="KW-0288">FMN</keyword>
<dbReference type="EMBL" id="JACIIJ010000007">
    <property type="protein sequence ID" value="MBB6222623.1"/>
    <property type="molecule type" value="Genomic_DNA"/>
</dbReference>
<comment type="similarity">
    <text evidence="6">Belongs to the azoreductase type 1 family.</text>
</comment>
<proteinExistence type="inferred from homology"/>
<dbReference type="EC" id="1.6.5.-" evidence="6"/>
<evidence type="ECO:0000256" key="5">
    <source>
        <dbReference type="ARBA" id="ARBA00048542"/>
    </source>
</evidence>
<evidence type="ECO:0000256" key="1">
    <source>
        <dbReference type="ARBA" id="ARBA00022630"/>
    </source>
</evidence>
<evidence type="ECO:0000256" key="2">
    <source>
        <dbReference type="ARBA" id="ARBA00022643"/>
    </source>
</evidence>
<comment type="subunit">
    <text evidence="6">Homodimer.</text>
</comment>
<dbReference type="Pfam" id="PF02525">
    <property type="entry name" value="Flavodoxin_2"/>
    <property type="match status" value="1"/>
</dbReference>
<dbReference type="InterPro" id="IPR050104">
    <property type="entry name" value="FMN-dep_NADH:Q_OxRdtase_AzoR1"/>
</dbReference>
<comment type="catalytic activity">
    <reaction evidence="6">
        <text>2 a quinone + NADH + H(+) = 2 a 1,4-benzosemiquinone + NAD(+)</text>
        <dbReference type="Rhea" id="RHEA:65952"/>
        <dbReference type="ChEBI" id="CHEBI:15378"/>
        <dbReference type="ChEBI" id="CHEBI:57540"/>
        <dbReference type="ChEBI" id="CHEBI:57945"/>
        <dbReference type="ChEBI" id="CHEBI:132124"/>
        <dbReference type="ChEBI" id="CHEBI:134225"/>
    </reaction>
</comment>
<protein>
    <recommendedName>
        <fullName evidence="6">FMN dependent NADH:quinone oxidoreductase</fullName>
        <ecNumber evidence="6">1.6.5.-</ecNumber>
    </recommendedName>
    <alternativeName>
        <fullName evidence="6">Azo-dye reductase</fullName>
    </alternativeName>
    <alternativeName>
        <fullName evidence="6">FMN-dependent NADH-azo compound oxidoreductase</fullName>
    </alternativeName>
    <alternativeName>
        <fullName evidence="6">FMN-dependent NADH-azoreductase</fullName>
        <ecNumber evidence="6">1.7.1.17</ecNumber>
    </alternativeName>
</protein>
<feature type="binding site" evidence="6">
    <location>
        <begin position="50"/>
        <end position="52"/>
    </location>
    <ligand>
        <name>FMN</name>
        <dbReference type="ChEBI" id="CHEBI:58210"/>
    </ligand>
</feature>
<feature type="binding site" evidence="6">
    <location>
        <position position="44"/>
    </location>
    <ligand>
        <name>FMN</name>
        <dbReference type="ChEBI" id="CHEBI:58210"/>
    </ligand>
</feature>
<comment type="cofactor">
    <cofactor evidence="6">
        <name>FMN</name>
        <dbReference type="ChEBI" id="CHEBI:58210"/>
    </cofactor>
    <text evidence="6">Binds 1 FMN per subunit.</text>
</comment>
<organism evidence="8 9">
    <name type="scientific">Rhizobium leguminosarum</name>
    <dbReference type="NCBI Taxonomy" id="384"/>
    <lineage>
        <taxon>Bacteria</taxon>
        <taxon>Pseudomonadati</taxon>
        <taxon>Pseudomonadota</taxon>
        <taxon>Alphaproteobacteria</taxon>
        <taxon>Hyphomicrobiales</taxon>
        <taxon>Rhizobiaceae</taxon>
        <taxon>Rhizobium/Agrobacterium group</taxon>
        <taxon>Rhizobium</taxon>
    </lineage>
</organism>
<feature type="domain" description="Flavodoxin-like fold" evidence="7">
    <location>
        <begin position="38"/>
        <end position="234"/>
    </location>
</feature>
<comment type="catalytic activity">
    <reaction evidence="5">
        <text>N,N-dimethyl-1,4-phenylenediamine + anthranilate + 2 NAD(+) = 2-(4-dimethylaminophenyl)diazenylbenzoate + 2 NADH + 2 H(+)</text>
        <dbReference type="Rhea" id="RHEA:55872"/>
        <dbReference type="ChEBI" id="CHEBI:15378"/>
        <dbReference type="ChEBI" id="CHEBI:15783"/>
        <dbReference type="ChEBI" id="CHEBI:16567"/>
        <dbReference type="ChEBI" id="CHEBI:57540"/>
        <dbReference type="ChEBI" id="CHEBI:57945"/>
        <dbReference type="ChEBI" id="CHEBI:71579"/>
        <dbReference type="EC" id="1.7.1.17"/>
    </reaction>
    <physiologicalReaction direction="right-to-left" evidence="5">
        <dbReference type="Rhea" id="RHEA:55874"/>
    </physiologicalReaction>
</comment>
<evidence type="ECO:0000313" key="8">
    <source>
        <dbReference type="EMBL" id="MBB6222623.1"/>
    </source>
</evidence>
<sequence>MLLSVMKVPSCGRLPVILLSLVTRVYYPVHIGATMASFLLVTSSPRGLQSLSTRYARNIAESLQARSGGAIVERDLAAAPLPHITSAYIDGRIAQPEARTFEQIEAVDLAESLVQEVQSADVIVIGSGMINFGPPTQLKAWLDHITWPGVTFGYSAAGKPQGLLTGKKVYLVTAAGGVFSQGDWAASDFQTAYLRHLLGFIGLTDIEIVRVEGTVFGPEAAKAAIAATEAQVRAILEQAP</sequence>
<evidence type="ECO:0000256" key="6">
    <source>
        <dbReference type="HAMAP-Rule" id="MF_01216"/>
    </source>
</evidence>